<dbReference type="RefSeq" id="WP_177219465.1">
    <property type="nucleotide sequence ID" value="NZ_FOXH01000014.1"/>
</dbReference>
<dbReference type="InterPro" id="IPR036179">
    <property type="entry name" value="Ig-like_dom_sf"/>
</dbReference>
<accession>A0A1I5XFU9</accession>
<evidence type="ECO:0000313" key="2">
    <source>
        <dbReference type="EMBL" id="SFQ30852.1"/>
    </source>
</evidence>
<reference evidence="2 3" key="1">
    <citation type="submission" date="2016-10" db="EMBL/GenBank/DDBJ databases">
        <authorList>
            <person name="de Groot N.N."/>
        </authorList>
    </citation>
    <scope>NUCLEOTIDE SEQUENCE [LARGE SCALE GENOMIC DNA]</scope>
    <source>
        <strain evidence="3">E92,LMG 26720,CCM 7988</strain>
    </source>
</reference>
<sequence>TTTHAQLEYAKEKCLGTEVLPISYEPKGGSFSVNSTEAIIDSQTGKLETNQGGTFQITYSVNDNCGISKAVSEIAIISVEAPTALGAKACLGSQVSLIASGCENGGLLWFEENGTSVDMPITFSKSVNYYAKCRKGECLSEKSNLVSIEETTTTHAQLEYAKEKCLGSEVLPISYEPKGGIFTVNSTEASVDSRTGKLETNQGGTFQITYSVNDNCGISKAISEIAIILVEAPIVIGTKACLGSQVSLTASGCENGALLWFEENGTSVDMPITFSKSANYYAKCLKRECLSEKSNLVSIEETTTTHAQLEYAKEACIGATIFPQSFEPVGGTFVLISGNASVDPQTGKLEPLNSGVFTVEYVLNGDCGGDKASTNILVNPLPVANAGAGGTLSPSQVYDLASVQTASGGTAPYSFEWTASPNVTISPNAQSSNPKFTGFTTPDLIKLKIIDSKGCQASATASIGVRNCDLQVQILSKGSLCGNSGNNEVILSPSVTSGIAPFSYKWLKSQNIISQNQTLSVNDPGEYILEVEDAAGCQGKSGITVSRSTLSKPVVASETVKGSGSVTLVATNCNGSGVNWYDVNLQFLINSFTYSTPEITSPAKYYAQCVGDGCLSELTEVNVFFIPAPQAPQVKSAIVCGSGNMASLSASSCAGEINWYWAIKDEKPFSKDFSIMVGPITISSDVYVECIVNGVPSPRVRGFITLKDFPDNRTEVLGNTEICEGSFAVIRASGSAEIKAYQWKKEGRIIDGNQREFIARESGNYSVIVSSDGCTAESPQVRINVVQKPASPSIFAEGKSTVCEGNSVNIKAVVPSDSRENRWYKDGRLISYYENIATGESGRYELIVVNYLGCTSNASNPVLVNILPKPAAPQIIINGNDKFCSDGVSPELTTNFAYGYEWNSKNGLKSQSRSIKAGNKSDWFSLTIKDGNGCISHESSKEIIVFPLPHKPEINSIGKPEICVGEKLTIRTDSLPEITYLWSDHGKNHFENVISGQKSGFESISLSIKDLNNCISPVSENLIVKINPLPSKPIISANHSLDLCDGEAMKLYSAEAFKYHWNTGDTIRAIIVEKAGKYSLFTENVFGCKSEVSDSVSVIVRGKPQKPKVTVRGDLNFCEDGRKTILLSSPGLYYKWNTGDSAQAISVGTSGKYVLSIGNEYNCWSVLSDTIKIITYPLPGRPVISVMGDKTFCADSKTILSSTEEQEYLWNNGNTSRKIVVNKSGNYSLIVTNKFGCRSLKSEDIQIEVKTLPLSPALSVIGVYNLEAKSAEEGNGYEWKFEDRLLEDTSSVVKVVETGIYTARKKKAYMLSENNMLTCYSFPSVIKYVNKYASEREWFIYPNPNPGDKVIIETPDNLENVRILIYDFHGKLHLDGFVEKLDRRYALLINELTTGQYILKLISPEFEAAKLFYVIK</sequence>
<dbReference type="Proteomes" id="UP000199306">
    <property type="component" value="Unassembled WGS sequence"/>
</dbReference>
<proteinExistence type="predicted"/>
<dbReference type="InterPro" id="IPR044023">
    <property type="entry name" value="Ig_7"/>
</dbReference>
<keyword evidence="3" id="KW-1185">Reference proteome</keyword>
<gene>
    <name evidence="2" type="ORF">SAMN04515674_114119</name>
</gene>
<dbReference type="Pfam" id="PF19081">
    <property type="entry name" value="Ig_7"/>
    <property type="match status" value="1"/>
</dbReference>
<dbReference type="NCBIfam" id="TIGR04183">
    <property type="entry name" value="Por_Secre_tail"/>
    <property type="match status" value="1"/>
</dbReference>
<feature type="non-terminal residue" evidence="2">
    <location>
        <position position="1"/>
    </location>
</feature>
<protein>
    <submittedName>
        <fullName evidence="2">Por secretion system C-terminal sorting domain-containing protein</fullName>
    </submittedName>
</protein>
<name>A0A1I5XFU9_9BACT</name>
<dbReference type="InterPro" id="IPR026444">
    <property type="entry name" value="Secre_tail"/>
</dbReference>
<dbReference type="SUPFAM" id="SSF48726">
    <property type="entry name" value="Immunoglobulin"/>
    <property type="match status" value="1"/>
</dbReference>
<feature type="domain" description="Ig-like" evidence="1">
    <location>
        <begin position="552"/>
        <end position="626"/>
    </location>
</feature>
<evidence type="ECO:0000313" key="3">
    <source>
        <dbReference type="Proteomes" id="UP000199306"/>
    </source>
</evidence>
<dbReference type="STRING" id="1079859.SAMN04515674_114119"/>
<evidence type="ECO:0000259" key="1">
    <source>
        <dbReference type="Pfam" id="PF19081"/>
    </source>
</evidence>
<organism evidence="2 3">
    <name type="scientific">Pseudarcicella hirudinis</name>
    <dbReference type="NCBI Taxonomy" id="1079859"/>
    <lineage>
        <taxon>Bacteria</taxon>
        <taxon>Pseudomonadati</taxon>
        <taxon>Bacteroidota</taxon>
        <taxon>Cytophagia</taxon>
        <taxon>Cytophagales</taxon>
        <taxon>Flectobacillaceae</taxon>
        <taxon>Pseudarcicella</taxon>
    </lineage>
</organism>
<dbReference type="EMBL" id="FOXH01000014">
    <property type="protein sequence ID" value="SFQ30852.1"/>
    <property type="molecule type" value="Genomic_DNA"/>
</dbReference>